<dbReference type="AlphaFoldDB" id="A0A6N8TG30"/>
<evidence type="ECO:0000256" key="1">
    <source>
        <dbReference type="SAM" id="Phobius"/>
    </source>
</evidence>
<name>A0A6N8TG30_SHIZO</name>
<organism evidence="2 3">
    <name type="scientific">Shinella zoogloeoides</name>
    <name type="common">Crabtreella saccharophila</name>
    <dbReference type="NCBI Taxonomy" id="352475"/>
    <lineage>
        <taxon>Bacteria</taxon>
        <taxon>Pseudomonadati</taxon>
        <taxon>Pseudomonadota</taxon>
        <taxon>Alphaproteobacteria</taxon>
        <taxon>Hyphomicrobiales</taxon>
        <taxon>Rhizobiaceae</taxon>
        <taxon>Shinella</taxon>
    </lineage>
</organism>
<protein>
    <recommendedName>
        <fullName evidence="4">DUF3329 domain-containing protein</fullName>
    </recommendedName>
</protein>
<keyword evidence="1" id="KW-1133">Transmembrane helix</keyword>
<gene>
    <name evidence="2" type="ORF">GR156_17935</name>
</gene>
<keyword evidence="1" id="KW-0472">Membrane</keyword>
<dbReference type="RefSeq" id="WP_160787501.1">
    <property type="nucleotide sequence ID" value="NZ_CP086610.1"/>
</dbReference>
<keyword evidence="1" id="KW-0812">Transmembrane</keyword>
<accession>A0A6N8TG30</accession>
<feature type="transmembrane region" description="Helical" evidence="1">
    <location>
        <begin position="39"/>
        <end position="58"/>
    </location>
</feature>
<reference evidence="2 3" key="1">
    <citation type="submission" date="2019-12" db="EMBL/GenBank/DDBJ databases">
        <title>Shinella granuli gen. nov., sp. nov., and proposal of the reclassification of Zoogloea ramigera ATCC 19623 as Shinella zoogloeoides sp. nov.</title>
        <authorList>
            <person name="Gao J."/>
        </authorList>
    </citation>
    <scope>NUCLEOTIDE SEQUENCE [LARGE SCALE GENOMIC DNA]</scope>
    <source>
        <strain evidence="2 3">DSM 287</strain>
    </source>
</reference>
<dbReference type="EMBL" id="WUML01000019">
    <property type="protein sequence ID" value="MXO02202.1"/>
    <property type="molecule type" value="Genomic_DNA"/>
</dbReference>
<evidence type="ECO:0000313" key="3">
    <source>
        <dbReference type="Proteomes" id="UP000440304"/>
    </source>
</evidence>
<feature type="transmembrane region" description="Helical" evidence="1">
    <location>
        <begin position="14"/>
        <end position="33"/>
    </location>
</feature>
<proteinExistence type="predicted"/>
<evidence type="ECO:0000313" key="2">
    <source>
        <dbReference type="EMBL" id="MXO02202.1"/>
    </source>
</evidence>
<sequence length="76" mass="8476">MKFIDPDHPFYRPLWRRLLLVGLCAAWTTVEFYNGQQTWGMIFLAVTAYAFAHLILFFKPSAPAEKPAGEGGDGAG</sequence>
<comment type="caution">
    <text evidence="2">The sequence shown here is derived from an EMBL/GenBank/DDBJ whole genome shotgun (WGS) entry which is preliminary data.</text>
</comment>
<dbReference type="Proteomes" id="UP000440304">
    <property type="component" value="Unassembled WGS sequence"/>
</dbReference>
<dbReference type="OrthoDB" id="7362327at2"/>
<evidence type="ECO:0008006" key="4">
    <source>
        <dbReference type="Google" id="ProtNLM"/>
    </source>
</evidence>